<dbReference type="Pfam" id="PF13195">
    <property type="entry name" value="DUF4011"/>
    <property type="match status" value="1"/>
</dbReference>
<dbReference type="SUPFAM" id="SSF52540">
    <property type="entry name" value="P-loop containing nucleoside triphosphate hydrolases"/>
    <property type="match status" value="1"/>
</dbReference>
<organism evidence="4 5">
    <name type="scientific">Haloferula chungangensis</name>
    <dbReference type="NCBI Taxonomy" id="1048331"/>
    <lineage>
        <taxon>Bacteria</taxon>
        <taxon>Pseudomonadati</taxon>
        <taxon>Verrucomicrobiota</taxon>
        <taxon>Verrucomicrobiia</taxon>
        <taxon>Verrucomicrobiales</taxon>
        <taxon>Verrucomicrobiaceae</taxon>
        <taxon>Haloferula</taxon>
    </lineage>
</organism>
<evidence type="ECO:0000256" key="1">
    <source>
        <dbReference type="SAM" id="MobiDB-lite"/>
    </source>
</evidence>
<dbReference type="Gene3D" id="3.40.50.300">
    <property type="entry name" value="P-loop containing nucleotide triphosphate hydrolases"/>
    <property type="match status" value="3"/>
</dbReference>
<name>A0ABW2L7X1_9BACT</name>
<dbReference type="InterPro" id="IPR047187">
    <property type="entry name" value="SF1_C_Upf1"/>
</dbReference>
<keyword evidence="5" id="KW-1185">Reference proteome</keyword>
<dbReference type="PANTHER" id="PTHR10887">
    <property type="entry name" value="DNA2/NAM7 HELICASE FAMILY"/>
    <property type="match status" value="1"/>
</dbReference>
<feature type="domain" description="DNA2/NAM7 helicase helicase" evidence="2">
    <location>
        <begin position="983"/>
        <end position="1022"/>
    </location>
</feature>
<dbReference type="InterPro" id="IPR027417">
    <property type="entry name" value="P-loop_NTPase"/>
</dbReference>
<dbReference type="InterPro" id="IPR025103">
    <property type="entry name" value="DUF4011"/>
</dbReference>
<dbReference type="PANTHER" id="PTHR10887:SF530">
    <property type="entry name" value="SUPERFAMILY I DNA HELICASES"/>
    <property type="match status" value="1"/>
</dbReference>
<sequence>MILETMLQRLYQSMLKGPSLNVRPHNSRQRVDVAELLAMGYVSETSFLKTLLDEGKVEISAKAERFKKPAYPEAEWSDQEKRQRDAWEKEVKLLRKLAGIAADAKEYYNDHGEDALFVGFPILSLPPKDDREMFGTSRILAPLAMVPISLTVRTGARAGVTIKAVAEGADRLIPNPALLAWIEKMTGASSDELFADDSGEEPWQELKEILAFVAKGVGLDGLTHEPEKTLLPVPRADGLGDSASLLPSAVLGLFPMTNPGLIRDTQWMMANEADLEGPVRSFLVKEAINPEEDQAPPEAEEHEVATQAKFERDFESEFFITRADPCQAAAVEEAARSQALVVHGPPGTGKSQTIANIIGDHLARGERVLFVCDKRTALDVVKYRLDALGIGHLCGVIHDPQRDRKELYMGLRQRLDELVEEGLPPDSMPALGKANKRLSSLHRELREAYASLHAEDAEGESFHSLVGRWLEHEAGPDVSDVAQEVTRDLVESHRADISELCDRAVSAKLTGNVLLDCLEISLSDYLSAKPDAFEEKLRDFSKALRLSGDDKELPPLPNGDLEMLGKNRARLAELVKEGANDLGGPLMRGILDAADTTPIRREWEDTAVMRELLKTPLDRELALQVKGSEPALGVINQSLVALQEYEEASRKWTKLFAFGKKKAASSILASLGQGVDEASIDRGISFFKGLKARIVVGDFVSRMGAEKADGFDDEARLNEAVRLIGVSLEMVALLKGDKVLESSGLRMSLSSNTASAEADRLAVSAKRASDLLKALNLAKEQSVLSEKAIAEWGEELRNGLSGTDLGIEIESSSKCLEGVLRVQDCLSRLPDALGHAARKLALEGVDAADALVCLTRAGIENRLRKVIADHPDLARIDTTRIDAAFGELGERLEEKRELVQRVLIRYWQERQTMKTLARTGSRLSPVGSSLRQRLYVRGKKALRLRQMIAAGKDVEGGDPLFDLCPVWMASPDTVAQIFPRECLFDIAIFDEASQCRLEEALPVLLRAKRLVVAGDPKQLPPTRFFESSVVDSGDGDFEDDEDLHAHQMSEMEDLLGAALNLDVSEAFLDVHYRSRNESLIGFSNESFYGHRLQPIPGHPKNKALSAPIRLTHVDGIYKDQTNPAEALAVVERITEILDDAEPPSIGVATFNLKQRNLILELLDDKCAEDSRFASQLDQARRRKGADSFEGLFVKNLENVQGDERDVMIISTTFGRDETGRFRRNFGALSRVGGERRLNVLVTRARSEIHVLTSIPREEYQAGLAAAQGAKPNGRVHLYSYLCYAERLESLYKRYHDTLEHLRASEQAECEVLEIRQPSSVASALGAGLRDQHGIGSTVHWGNDGFSVDVALTHPAMPEDVTIGILTDFNRYRNTPDPIDWELFRTTMHRSQGWDLERVWSPRLFRDFTGEMDKIADQHRESAIPESRLPNERAAKEERDLT</sequence>
<dbReference type="InterPro" id="IPR041677">
    <property type="entry name" value="DNA2/NAM7_AAA_11"/>
</dbReference>
<reference evidence="5" key="1">
    <citation type="journal article" date="2019" name="Int. J. Syst. Evol. Microbiol.">
        <title>The Global Catalogue of Microorganisms (GCM) 10K type strain sequencing project: providing services to taxonomists for standard genome sequencing and annotation.</title>
        <authorList>
            <consortium name="The Broad Institute Genomics Platform"/>
            <consortium name="The Broad Institute Genome Sequencing Center for Infectious Disease"/>
            <person name="Wu L."/>
            <person name="Ma J."/>
        </authorList>
    </citation>
    <scope>NUCLEOTIDE SEQUENCE [LARGE SCALE GENOMIC DNA]</scope>
    <source>
        <strain evidence="5">CGMCC 4.1467</strain>
    </source>
</reference>
<proteinExistence type="predicted"/>
<dbReference type="Proteomes" id="UP001596472">
    <property type="component" value="Unassembled WGS sequence"/>
</dbReference>
<evidence type="ECO:0000259" key="3">
    <source>
        <dbReference type="Pfam" id="PF13087"/>
    </source>
</evidence>
<accession>A0ABW2L7X1</accession>
<dbReference type="Pfam" id="PF13087">
    <property type="entry name" value="AAA_12"/>
    <property type="match status" value="1"/>
</dbReference>
<evidence type="ECO:0000313" key="4">
    <source>
        <dbReference type="EMBL" id="MFC7337601.1"/>
    </source>
</evidence>
<comment type="caution">
    <text evidence="4">The sequence shown here is derived from an EMBL/GenBank/DDBJ whole genome shotgun (WGS) entry which is preliminary data.</text>
</comment>
<feature type="region of interest" description="Disordered" evidence="1">
    <location>
        <begin position="1417"/>
        <end position="1441"/>
    </location>
</feature>
<dbReference type="InterPro" id="IPR041679">
    <property type="entry name" value="DNA2/NAM7-like_C"/>
</dbReference>
<protein>
    <submittedName>
        <fullName evidence="4">AAA domain-containing protein</fullName>
    </submittedName>
</protein>
<evidence type="ECO:0000259" key="2">
    <source>
        <dbReference type="Pfam" id="PF13086"/>
    </source>
</evidence>
<evidence type="ECO:0000313" key="5">
    <source>
        <dbReference type="Proteomes" id="UP001596472"/>
    </source>
</evidence>
<feature type="domain" description="DNA2/NAM7 helicase-like C-terminal" evidence="3">
    <location>
        <begin position="1054"/>
        <end position="1252"/>
    </location>
</feature>
<dbReference type="Pfam" id="PF13086">
    <property type="entry name" value="AAA_11"/>
    <property type="match status" value="1"/>
</dbReference>
<dbReference type="RefSeq" id="WP_379712036.1">
    <property type="nucleotide sequence ID" value="NZ_JBHTBS010000004.1"/>
</dbReference>
<dbReference type="CDD" id="cd18808">
    <property type="entry name" value="SF1_C_Upf1"/>
    <property type="match status" value="1"/>
</dbReference>
<dbReference type="InterPro" id="IPR045055">
    <property type="entry name" value="DNA2/NAM7-like"/>
</dbReference>
<dbReference type="EMBL" id="JBHTBS010000004">
    <property type="protein sequence ID" value="MFC7337601.1"/>
    <property type="molecule type" value="Genomic_DNA"/>
</dbReference>
<gene>
    <name evidence="4" type="ORF">ACFQY0_10465</name>
</gene>